<gene>
    <name evidence="1" type="ORF">GSF94_04210</name>
</gene>
<reference evidence="1" key="1">
    <citation type="submission" date="2019-12" db="EMBL/GenBank/DDBJ databases">
        <authorList>
            <consortium name="PulseNet: The National Subtyping Network for Foodborne Disease Surveillance"/>
            <person name="Tarr C.L."/>
            <person name="Trees E."/>
            <person name="Katz L.S."/>
            <person name="Carleton-Romer H.A."/>
            <person name="Stroika S."/>
            <person name="Kucerova Z."/>
            <person name="Roache K.F."/>
            <person name="Sabol A.L."/>
            <person name="Besser J."/>
            <person name="Gerner-Smidt P."/>
        </authorList>
    </citation>
    <scope>NUCLEOTIDE SEQUENCE</scope>
    <source>
        <strain evidence="1">PNUSAC014571</strain>
    </source>
</reference>
<sequence length="447" mass="50046">MSIFSINDNSNYNSILSQAKANKESKENSKISFANSFLKQNASKLNEIQNTNSQTLVRSEVLNSINTTNTSNNTNFSISSKTNSPNYDISSEFKNSIYTLKYKQADISTSTNTAYGYSVDKDGYMGSDFNKAAGLPEDFKIHKSTLDEIERRAENNSYTSDIKKYLGIDKYYTNIDMAETIKQYYNQFNQIINHAFNDTNKTSFTEADINSMPKGYAINGIKSMDFNDPGNRMNITHLRDFSNSSIANIYQTPEQMKEAESLYIQSGSLIDGINGHSFGLSLEEIKNVSKGEDWQFNPDMSVYPQNEDGSYSKEALFMSFLKSYGSGQPVESPKTTLNPKVEAYNRAMAKESFNGDSIALNDIMTGKVDFASLLKGYAQDGWLDADIYAMEKGVAWQNTSIGYGGAWFDNQFNQTKANGWKASNQSINSYVGSIMDRLNNLIGQTRV</sequence>
<accession>A0A695LGM8</accession>
<protein>
    <recommendedName>
        <fullName evidence="2">Flagellar biosynthesis protein FlgG</fullName>
    </recommendedName>
</protein>
<proteinExistence type="predicted"/>
<dbReference type="EMBL" id="AANHYV010000004">
    <property type="protein sequence ID" value="EDO8683882.1"/>
    <property type="molecule type" value="Genomic_DNA"/>
</dbReference>
<dbReference type="InterPro" id="IPR058078">
    <property type="entry name" value="Cj0814-like"/>
</dbReference>
<dbReference type="RefSeq" id="WP_058001795.1">
    <property type="nucleotide sequence ID" value="NZ_JOUQ01000060.1"/>
</dbReference>
<comment type="caution">
    <text evidence="1">The sequence shown here is derived from an EMBL/GenBank/DDBJ whole genome shotgun (WGS) entry which is preliminary data.</text>
</comment>
<dbReference type="NCBIfam" id="NF046095">
    <property type="entry name" value="flg_dep_Cj0814"/>
    <property type="match status" value="1"/>
</dbReference>
<name>A0A695LGM8_CAMJU</name>
<organism evidence="1">
    <name type="scientific">Campylobacter jejuni</name>
    <dbReference type="NCBI Taxonomy" id="197"/>
    <lineage>
        <taxon>Bacteria</taxon>
        <taxon>Pseudomonadati</taxon>
        <taxon>Campylobacterota</taxon>
        <taxon>Epsilonproteobacteria</taxon>
        <taxon>Campylobacterales</taxon>
        <taxon>Campylobacteraceae</taxon>
        <taxon>Campylobacter</taxon>
    </lineage>
</organism>
<evidence type="ECO:0008006" key="2">
    <source>
        <dbReference type="Google" id="ProtNLM"/>
    </source>
</evidence>
<dbReference type="AlphaFoldDB" id="A0A695LGM8"/>
<evidence type="ECO:0000313" key="1">
    <source>
        <dbReference type="EMBL" id="EDO8683882.1"/>
    </source>
</evidence>